<dbReference type="AlphaFoldDB" id="A0A1S1PEU1"/>
<dbReference type="PROSITE" id="PS00584">
    <property type="entry name" value="PFKB_KINASES_2"/>
    <property type="match status" value="1"/>
</dbReference>
<name>A0A1S1PEU1_9ACTN</name>
<accession>A0A1S1PEU1</accession>
<dbReference type="GO" id="GO:0008443">
    <property type="term" value="F:phosphofructokinase activity"/>
    <property type="evidence" value="ECO:0007669"/>
    <property type="project" value="TreeGrafter"/>
</dbReference>
<organism evidence="8 9">
    <name type="scientific">Parafrankia soli</name>
    <dbReference type="NCBI Taxonomy" id="2599596"/>
    <lineage>
        <taxon>Bacteria</taxon>
        <taxon>Bacillati</taxon>
        <taxon>Actinomycetota</taxon>
        <taxon>Actinomycetes</taxon>
        <taxon>Frankiales</taxon>
        <taxon>Frankiaceae</taxon>
        <taxon>Parafrankia</taxon>
    </lineage>
</organism>
<dbReference type="SUPFAM" id="SSF53613">
    <property type="entry name" value="Ribokinase-like"/>
    <property type="match status" value="1"/>
</dbReference>
<gene>
    <name evidence="8" type="ORF">BBK14_28650</name>
</gene>
<dbReference type="Gene3D" id="3.40.1190.20">
    <property type="match status" value="1"/>
</dbReference>
<sequence length="344" mass="34251">MIVTLTPNPSVDHTVDLDELIRGAVHRVQASRLDAGGKGVNVARALAAHSIEVRAVLPTGGLTGEAIGGLMRADGVTAVPVPVAGALRMNISVVEPGGVVTKINELGPELSPAETAELRAQAIATAVGSPHPVDGGLHPRSGAPAAWLVCCGSLPRGIPAGFYADIVTALRGTGVAVAVDSSGPALRAAVAAGPDLVKPNADELAEVTGMPVGTLGEAAAAGQELVRRGARRVLASLGPDGALFMDGRTVVHGEAPVELPVSTVGAGDALLAGYLAACGTALANGPGPDAAGPAAWHPDAIAEALAWGAAAVALPGSRMPRPCDLDRAAVTMHDRLDAARPLKP</sequence>
<comment type="similarity">
    <text evidence="1">Belongs to the carbohydrate kinase PfkB family.</text>
</comment>
<keyword evidence="5" id="KW-0067">ATP-binding</keyword>
<dbReference type="EMBL" id="MAXA01000273">
    <property type="protein sequence ID" value="OHV19767.1"/>
    <property type="molecule type" value="Genomic_DNA"/>
</dbReference>
<dbReference type="PROSITE" id="PS00583">
    <property type="entry name" value="PFKB_KINASES_1"/>
    <property type="match status" value="1"/>
</dbReference>
<keyword evidence="4" id="KW-0418">Kinase</keyword>
<dbReference type="CDD" id="cd01164">
    <property type="entry name" value="FruK_PfkB_like"/>
    <property type="match status" value="1"/>
</dbReference>
<dbReference type="InterPro" id="IPR011611">
    <property type="entry name" value="PfkB_dom"/>
</dbReference>
<dbReference type="PANTHER" id="PTHR46566:SF5">
    <property type="entry name" value="1-PHOSPHOFRUCTOKINASE"/>
    <property type="match status" value="1"/>
</dbReference>
<evidence type="ECO:0000256" key="5">
    <source>
        <dbReference type="ARBA" id="ARBA00022840"/>
    </source>
</evidence>
<keyword evidence="2 6" id="KW-0808">Transferase</keyword>
<dbReference type="InterPro" id="IPR017583">
    <property type="entry name" value="Tagatose/fructose_Pkinase"/>
</dbReference>
<evidence type="ECO:0000313" key="8">
    <source>
        <dbReference type="EMBL" id="OHV19767.1"/>
    </source>
</evidence>
<evidence type="ECO:0000259" key="7">
    <source>
        <dbReference type="Pfam" id="PF00294"/>
    </source>
</evidence>
<evidence type="ECO:0000256" key="3">
    <source>
        <dbReference type="ARBA" id="ARBA00022741"/>
    </source>
</evidence>
<dbReference type="GO" id="GO:0005524">
    <property type="term" value="F:ATP binding"/>
    <property type="evidence" value="ECO:0007669"/>
    <property type="project" value="UniProtKB-KW"/>
</dbReference>
<dbReference type="PIRSF" id="PIRSF000535">
    <property type="entry name" value="1PFK/6PFK/LacC"/>
    <property type="match status" value="1"/>
</dbReference>
<dbReference type="OrthoDB" id="9801219at2"/>
<dbReference type="PANTHER" id="PTHR46566">
    <property type="entry name" value="1-PHOSPHOFRUCTOKINASE-RELATED"/>
    <property type="match status" value="1"/>
</dbReference>
<dbReference type="Pfam" id="PF00294">
    <property type="entry name" value="PfkB"/>
    <property type="match status" value="1"/>
</dbReference>
<evidence type="ECO:0000256" key="6">
    <source>
        <dbReference type="PIRNR" id="PIRNR000535"/>
    </source>
</evidence>
<evidence type="ECO:0000313" key="9">
    <source>
        <dbReference type="Proteomes" id="UP000179769"/>
    </source>
</evidence>
<evidence type="ECO:0000256" key="2">
    <source>
        <dbReference type="ARBA" id="ARBA00022679"/>
    </source>
</evidence>
<reference evidence="9" key="1">
    <citation type="submission" date="2016-07" db="EMBL/GenBank/DDBJ databases">
        <title>Frankia sp. NRRL B-16219 Genome sequencing.</title>
        <authorList>
            <person name="Ghodhbane-Gtari F."/>
            <person name="Swanson E."/>
            <person name="Gueddou A."/>
            <person name="Louati M."/>
            <person name="Nouioui I."/>
            <person name="Hezbri K."/>
            <person name="Abebe-Akele F."/>
            <person name="Simpson S."/>
            <person name="Morris K."/>
            <person name="Thomas K."/>
            <person name="Gtari M."/>
            <person name="Tisa L.S."/>
        </authorList>
    </citation>
    <scope>NUCLEOTIDE SEQUENCE [LARGE SCALE GENOMIC DNA]</scope>
    <source>
        <strain evidence="9">NRRL B-16219</strain>
    </source>
</reference>
<protein>
    <recommendedName>
        <fullName evidence="7">Carbohydrate kinase PfkB domain-containing protein</fullName>
    </recommendedName>
</protein>
<evidence type="ECO:0000256" key="4">
    <source>
        <dbReference type="ARBA" id="ARBA00022777"/>
    </source>
</evidence>
<keyword evidence="3" id="KW-0547">Nucleotide-binding</keyword>
<keyword evidence="9" id="KW-1185">Reference proteome</keyword>
<dbReference type="InterPro" id="IPR002173">
    <property type="entry name" value="Carboh/pur_kinase_PfkB_CS"/>
</dbReference>
<comment type="caution">
    <text evidence="8">The sequence shown here is derived from an EMBL/GenBank/DDBJ whole genome shotgun (WGS) entry which is preliminary data.</text>
</comment>
<dbReference type="InterPro" id="IPR029056">
    <property type="entry name" value="Ribokinase-like"/>
</dbReference>
<feature type="domain" description="Carbohydrate kinase PfkB" evidence="7">
    <location>
        <begin position="8"/>
        <end position="277"/>
    </location>
</feature>
<dbReference type="NCBIfam" id="TIGR03168">
    <property type="entry name" value="1-PFK"/>
    <property type="match status" value="1"/>
</dbReference>
<dbReference type="Proteomes" id="UP000179769">
    <property type="component" value="Unassembled WGS sequence"/>
</dbReference>
<proteinExistence type="inferred from homology"/>
<evidence type="ECO:0000256" key="1">
    <source>
        <dbReference type="ARBA" id="ARBA00010688"/>
    </source>
</evidence>
<dbReference type="RefSeq" id="WP_071066991.1">
    <property type="nucleotide sequence ID" value="NZ_MAXA01000273.1"/>
</dbReference>
<dbReference type="GO" id="GO:0005829">
    <property type="term" value="C:cytosol"/>
    <property type="evidence" value="ECO:0007669"/>
    <property type="project" value="TreeGrafter"/>
</dbReference>